<dbReference type="Proteomes" id="UP000198704">
    <property type="component" value="Unassembled WGS sequence"/>
</dbReference>
<dbReference type="InterPro" id="IPR001789">
    <property type="entry name" value="Sig_transdc_resp-reg_receiver"/>
</dbReference>
<evidence type="ECO:0000313" key="4">
    <source>
        <dbReference type="EMBL" id="SDM69655.1"/>
    </source>
</evidence>
<dbReference type="SMART" id="SM00448">
    <property type="entry name" value="REC"/>
    <property type="match status" value="1"/>
</dbReference>
<dbReference type="SUPFAM" id="SSF52172">
    <property type="entry name" value="CheY-like"/>
    <property type="match status" value="1"/>
</dbReference>
<dbReference type="STRING" id="582672.SAMN05216360_103138"/>
<gene>
    <name evidence="4" type="ORF">SAMN05216360_103138</name>
</gene>
<protein>
    <submittedName>
        <fullName evidence="4">Response regulator receiver domain-containing protein</fullName>
    </submittedName>
</protein>
<dbReference type="PROSITE" id="PS50110">
    <property type="entry name" value="RESPONSE_REGULATORY"/>
    <property type="match status" value="1"/>
</dbReference>
<dbReference type="AlphaFoldDB" id="A0A1G9VCQ7"/>
<evidence type="ECO:0000259" key="3">
    <source>
        <dbReference type="PROSITE" id="PS50110"/>
    </source>
</evidence>
<proteinExistence type="predicted"/>
<feature type="modified residue" description="4-aspartylphosphate" evidence="2">
    <location>
        <position position="73"/>
    </location>
</feature>
<dbReference type="InterPro" id="IPR050595">
    <property type="entry name" value="Bact_response_regulator"/>
</dbReference>
<dbReference type="Pfam" id="PF00072">
    <property type="entry name" value="Response_reg"/>
    <property type="match status" value="1"/>
</dbReference>
<dbReference type="GO" id="GO:0000160">
    <property type="term" value="P:phosphorelay signal transduction system"/>
    <property type="evidence" value="ECO:0007669"/>
    <property type="project" value="InterPro"/>
</dbReference>
<dbReference type="InterPro" id="IPR011006">
    <property type="entry name" value="CheY-like_superfamily"/>
</dbReference>
<keyword evidence="5" id="KW-1185">Reference proteome</keyword>
<evidence type="ECO:0000256" key="2">
    <source>
        <dbReference type="PROSITE-ProRule" id="PRU00169"/>
    </source>
</evidence>
<evidence type="ECO:0000256" key="1">
    <source>
        <dbReference type="ARBA" id="ARBA00022553"/>
    </source>
</evidence>
<organism evidence="4 5">
    <name type="scientific">Methylobacterium phyllostachyos</name>
    <dbReference type="NCBI Taxonomy" id="582672"/>
    <lineage>
        <taxon>Bacteria</taxon>
        <taxon>Pseudomonadati</taxon>
        <taxon>Pseudomonadota</taxon>
        <taxon>Alphaproteobacteria</taxon>
        <taxon>Hyphomicrobiales</taxon>
        <taxon>Methylobacteriaceae</taxon>
        <taxon>Methylobacterium</taxon>
    </lineage>
</organism>
<name>A0A1G9VCQ7_9HYPH</name>
<dbReference type="Gene3D" id="3.40.50.2300">
    <property type="match status" value="1"/>
</dbReference>
<accession>A0A1G9VCQ7</accession>
<dbReference type="EMBL" id="FNHS01000003">
    <property type="protein sequence ID" value="SDM69655.1"/>
    <property type="molecule type" value="Genomic_DNA"/>
</dbReference>
<evidence type="ECO:0000313" key="5">
    <source>
        <dbReference type="Proteomes" id="UP000198704"/>
    </source>
</evidence>
<sequence>MTVGRNDAPVASFPLAMPNVAPEKTALVVEDEMLFRLEVRDLLEAEGYAVVEAGSAAQALARLDDSMSLMVTDIRMPGAMDGLALVREVARRRPDLAVVVVSAQVTPKPEELPAGIPFVGRPFLESSLRAAMRDAVSDRGTTPP</sequence>
<dbReference type="PANTHER" id="PTHR44591:SF21">
    <property type="entry name" value="TWO-COMPONENT RESPONSE REGULATOR"/>
    <property type="match status" value="1"/>
</dbReference>
<feature type="domain" description="Response regulatory" evidence="3">
    <location>
        <begin position="25"/>
        <end position="136"/>
    </location>
</feature>
<keyword evidence="1 2" id="KW-0597">Phosphoprotein</keyword>
<dbReference type="PANTHER" id="PTHR44591">
    <property type="entry name" value="STRESS RESPONSE REGULATOR PROTEIN 1"/>
    <property type="match status" value="1"/>
</dbReference>
<reference evidence="5" key="1">
    <citation type="submission" date="2016-10" db="EMBL/GenBank/DDBJ databases">
        <authorList>
            <person name="Varghese N."/>
            <person name="Submissions S."/>
        </authorList>
    </citation>
    <scope>NUCLEOTIDE SEQUENCE [LARGE SCALE GENOMIC DNA]</scope>
    <source>
        <strain evidence="5">BL47</strain>
    </source>
</reference>